<accession>A0A448ZCD8</accession>
<evidence type="ECO:0000313" key="2">
    <source>
        <dbReference type="Proteomes" id="UP000291116"/>
    </source>
</evidence>
<organism evidence="1 2">
    <name type="scientific">Pseudo-nitzschia multistriata</name>
    <dbReference type="NCBI Taxonomy" id="183589"/>
    <lineage>
        <taxon>Eukaryota</taxon>
        <taxon>Sar</taxon>
        <taxon>Stramenopiles</taxon>
        <taxon>Ochrophyta</taxon>
        <taxon>Bacillariophyta</taxon>
        <taxon>Bacillariophyceae</taxon>
        <taxon>Bacillariophycidae</taxon>
        <taxon>Bacillariales</taxon>
        <taxon>Bacillariaceae</taxon>
        <taxon>Pseudo-nitzschia</taxon>
    </lineage>
</organism>
<sequence>MMRRAHSILEKSQWTQALKTFRTKRDPRNLLRPRSRLFGTKAGTHDDSISTGIEQHVRPDIAFILEHYRIHRREKEGTNGTSREYLLLPPDVYVPQVIQDPSLPAAALFAHSNILFGARSFHGYDMADVCLPLVRAALEESEMVEHGQQPQAVASLTGLSEWVATCLDNDRYGESQTLMRLAGHDVASENEKKGNSVSLEAVRAIATGVPRPGHSVVGQGTFRDGQEAWKELAKEFAGLGLSEEVNLYEKQGGNLVGIEHLADRSPDNMKNAGGAMARLFFL</sequence>
<keyword evidence="2" id="KW-1185">Reference proteome</keyword>
<reference evidence="1 2" key="1">
    <citation type="submission" date="2019-01" db="EMBL/GenBank/DDBJ databases">
        <authorList>
            <person name="Ferrante I. M."/>
        </authorList>
    </citation>
    <scope>NUCLEOTIDE SEQUENCE [LARGE SCALE GENOMIC DNA]</scope>
    <source>
        <strain evidence="1 2">B856</strain>
    </source>
</reference>
<name>A0A448ZCD8_9STRA</name>
<gene>
    <name evidence="1" type="ORF">PSNMU_V1.4_AUG-EV-PASAV3_0065370</name>
</gene>
<evidence type="ECO:0000313" key="1">
    <source>
        <dbReference type="EMBL" id="VEU39681.1"/>
    </source>
</evidence>
<dbReference type="OrthoDB" id="38325at2759"/>
<protein>
    <submittedName>
        <fullName evidence="1">Uncharacterized protein</fullName>
    </submittedName>
</protein>
<proteinExistence type="predicted"/>
<dbReference type="Proteomes" id="UP000291116">
    <property type="component" value="Unassembled WGS sequence"/>
</dbReference>
<dbReference type="AlphaFoldDB" id="A0A448ZCD8"/>
<dbReference type="EMBL" id="CAACVS010000229">
    <property type="protein sequence ID" value="VEU39681.1"/>
    <property type="molecule type" value="Genomic_DNA"/>
</dbReference>